<dbReference type="FunFam" id="1.10.510.10:FF:000021">
    <property type="entry name" value="Serine/threonine protein kinase"/>
    <property type="match status" value="1"/>
</dbReference>
<keyword evidence="8" id="KW-0812">Transmembrane</keyword>
<dbReference type="PANTHER" id="PTHR43289:SF6">
    <property type="entry name" value="SERINE_THREONINE-PROTEIN KINASE NEKL-3"/>
    <property type="match status" value="1"/>
</dbReference>
<feature type="transmembrane region" description="Helical" evidence="8">
    <location>
        <begin position="341"/>
        <end position="360"/>
    </location>
</feature>
<dbReference type="SUPFAM" id="SSF56112">
    <property type="entry name" value="Protein kinase-like (PK-like)"/>
    <property type="match status" value="1"/>
</dbReference>
<dbReference type="Pfam" id="PF05226">
    <property type="entry name" value="CHASE2"/>
    <property type="match status" value="1"/>
</dbReference>
<dbReference type="CDD" id="cd14014">
    <property type="entry name" value="STKc_PknB_like"/>
    <property type="match status" value="1"/>
</dbReference>
<evidence type="ECO:0000256" key="2">
    <source>
        <dbReference type="ARBA" id="ARBA00022527"/>
    </source>
</evidence>
<keyword evidence="11" id="KW-1185">Reference proteome</keyword>
<keyword evidence="5 10" id="KW-0418">Kinase</keyword>
<organism evidence="10 11">
    <name type="scientific">Natronospira elongata</name>
    <dbReference type="NCBI Taxonomy" id="3110268"/>
    <lineage>
        <taxon>Bacteria</taxon>
        <taxon>Pseudomonadati</taxon>
        <taxon>Pseudomonadota</taxon>
        <taxon>Gammaproteobacteria</taxon>
        <taxon>Natronospirales</taxon>
        <taxon>Natronospiraceae</taxon>
        <taxon>Natronospira</taxon>
    </lineage>
</organism>
<dbReference type="EMBL" id="JAYGII010000006">
    <property type="protein sequence ID" value="MEA5445156.1"/>
    <property type="molecule type" value="Genomic_DNA"/>
</dbReference>
<protein>
    <recommendedName>
        <fullName evidence="1">non-specific serine/threonine protein kinase</fullName>
        <ecNumber evidence="1">2.7.11.1</ecNumber>
    </recommendedName>
</protein>
<evidence type="ECO:0000256" key="6">
    <source>
        <dbReference type="ARBA" id="ARBA00022840"/>
    </source>
</evidence>
<dbReference type="GO" id="GO:0005524">
    <property type="term" value="F:ATP binding"/>
    <property type="evidence" value="ECO:0007669"/>
    <property type="project" value="UniProtKB-UniRule"/>
</dbReference>
<dbReference type="InterPro" id="IPR000719">
    <property type="entry name" value="Prot_kinase_dom"/>
</dbReference>
<proteinExistence type="predicted"/>
<keyword evidence="6 7" id="KW-0067">ATP-binding</keyword>
<evidence type="ECO:0000256" key="3">
    <source>
        <dbReference type="ARBA" id="ARBA00022679"/>
    </source>
</evidence>
<evidence type="ECO:0000256" key="7">
    <source>
        <dbReference type="PROSITE-ProRule" id="PRU10141"/>
    </source>
</evidence>
<evidence type="ECO:0000313" key="11">
    <source>
        <dbReference type="Proteomes" id="UP001302316"/>
    </source>
</evidence>
<reference evidence="10 11" key="1">
    <citation type="submission" date="2023-12" db="EMBL/GenBank/DDBJ databases">
        <title>Whole-genome sequencing of halo(alkali)philic microorganisms from hypersaline lakes.</title>
        <authorList>
            <person name="Sorokin D.Y."/>
            <person name="Merkel A.Y."/>
            <person name="Messina E."/>
            <person name="Yakimov M."/>
        </authorList>
    </citation>
    <scope>NUCLEOTIDE SEQUENCE [LARGE SCALE GENOMIC DNA]</scope>
    <source>
        <strain evidence="10 11">AB-CW1</strain>
    </source>
</reference>
<dbReference type="PROSITE" id="PS00107">
    <property type="entry name" value="PROTEIN_KINASE_ATP"/>
    <property type="match status" value="1"/>
</dbReference>
<sequence length="823" mass="89818">MQSKAFKNDRFIGFAVVLLVALAGLAGLWRGLDGQLAEWGMRLAPERAPGEAVLLVDIDDRSLQRFDDWTSLAAAVGEAVGMSRGAGASVTALVLPPDWGLAGPVADATLAARLEGLGPVLLGLPYRSATGGSDGGPLPRDWIPPYMLDSAVSANIEDPINIRILRRMAATPALPSGRLVPAHPGLSSEVTGVGFLPRVEDRLASREPPALLRSDDHFLPALSVNIAAHILGAEAADIRTQDPSDLAIGGRRVVTDVSYRFQPHFYSLDGERALPRVSLDLLLSERFDPASLQGRAVIIGTSSEQWAQAMPSPTGGVLSPMEVVAQHATALINGDLYSAPVWVAVVPWAVLFVVALYLGYLLPRVGLATGVALTLLLAVILVNLQLVLPMARMLRLDLAMPVVALLSGHFALGAKQYLSDRYHHFRQTLSDLNRQLAEAWRAQGRLDAAFERLKQCEPDQRVLDQLYDLGLDFERRRQFAKAQSVLRHLSRLSPGFADADARIRKLGVLESKMALGSGRGGVRSLVLTEDGMQKPMLGRYEIDKEIGRGAMGVVYLGKDPRIGRTVAVKTVALSEEFEGEQLEQVTARFFREAETAGRLNHPSIVTIYDVGEEADLAYIAMDYLDGTSLQRYTRPGKLLPVPTVFDIVTQVAEALNYAHGHNVVHRDIKPANMIYDRRTRRIKVTDFGVACLTDASKTKTGTILGTPSYMSPEQVLGRRVDGRSDLFSLGVTFYQMLRGELPFDGQPLATLMYKIANEEHPDVTHLRLDLPPCVRQIMNKALAKKPEDRFQSGAEMAAALRQCRRQVVAMARKTQGEPAKSKT</sequence>
<dbReference type="Proteomes" id="UP001302316">
    <property type="component" value="Unassembled WGS sequence"/>
</dbReference>
<feature type="domain" description="Protein kinase" evidence="9">
    <location>
        <begin position="540"/>
        <end position="808"/>
    </location>
</feature>
<dbReference type="PANTHER" id="PTHR43289">
    <property type="entry name" value="MITOGEN-ACTIVATED PROTEIN KINASE KINASE KINASE 20-RELATED"/>
    <property type="match status" value="1"/>
</dbReference>
<dbReference type="RefSeq" id="WP_346050785.1">
    <property type="nucleotide sequence ID" value="NZ_JAYGII010000006.1"/>
</dbReference>
<evidence type="ECO:0000256" key="5">
    <source>
        <dbReference type="ARBA" id="ARBA00022777"/>
    </source>
</evidence>
<evidence type="ECO:0000256" key="8">
    <source>
        <dbReference type="SAM" id="Phobius"/>
    </source>
</evidence>
<keyword evidence="3" id="KW-0808">Transferase</keyword>
<dbReference type="GO" id="GO:0004674">
    <property type="term" value="F:protein serine/threonine kinase activity"/>
    <property type="evidence" value="ECO:0007669"/>
    <property type="project" value="UniProtKB-KW"/>
</dbReference>
<dbReference type="Gene3D" id="3.30.200.20">
    <property type="entry name" value="Phosphorylase Kinase, domain 1"/>
    <property type="match status" value="1"/>
</dbReference>
<accession>A0AAP6JDU2</accession>
<dbReference type="InterPro" id="IPR008271">
    <property type="entry name" value="Ser/Thr_kinase_AS"/>
</dbReference>
<dbReference type="Pfam" id="PF00069">
    <property type="entry name" value="Pkinase"/>
    <property type="match status" value="1"/>
</dbReference>
<dbReference type="PROSITE" id="PS00108">
    <property type="entry name" value="PROTEIN_KINASE_ST"/>
    <property type="match status" value="1"/>
</dbReference>
<dbReference type="InterPro" id="IPR011009">
    <property type="entry name" value="Kinase-like_dom_sf"/>
</dbReference>
<dbReference type="InterPro" id="IPR017441">
    <property type="entry name" value="Protein_kinase_ATP_BS"/>
</dbReference>
<evidence type="ECO:0000256" key="4">
    <source>
        <dbReference type="ARBA" id="ARBA00022741"/>
    </source>
</evidence>
<keyword evidence="4 7" id="KW-0547">Nucleotide-binding</keyword>
<keyword evidence="8" id="KW-0472">Membrane</keyword>
<feature type="binding site" evidence="7">
    <location>
        <position position="569"/>
    </location>
    <ligand>
        <name>ATP</name>
        <dbReference type="ChEBI" id="CHEBI:30616"/>
    </ligand>
</feature>
<dbReference type="Gene3D" id="1.10.510.10">
    <property type="entry name" value="Transferase(Phosphotransferase) domain 1"/>
    <property type="match status" value="1"/>
</dbReference>
<name>A0AAP6JDU2_9GAMM</name>
<dbReference type="EC" id="2.7.11.1" evidence="1"/>
<dbReference type="PROSITE" id="PS50011">
    <property type="entry name" value="PROTEIN_KINASE_DOM"/>
    <property type="match status" value="1"/>
</dbReference>
<evidence type="ECO:0000259" key="9">
    <source>
        <dbReference type="PROSITE" id="PS50011"/>
    </source>
</evidence>
<evidence type="ECO:0000256" key="1">
    <source>
        <dbReference type="ARBA" id="ARBA00012513"/>
    </source>
</evidence>
<dbReference type="SMART" id="SM00220">
    <property type="entry name" value="S_TKc"/>
    <property type="match status" value="1"/>
</dbReference>
<comment type="caution">
    <text evidence="10">The sequence shown here is derived from an EMBL/GenBank/DDBJ whole genome shotgun (WGS) entry which is preliminary data.</text>
</comment>
<feature type="transmembrane region" description="Helical" evidence="8">
    <location>
        <begin position="366"/>
        <end position="386"/>
    </location>
</feature>
<keyword evidence="2" id="KW-0723">Serine/threonine-protein kinase</keyword>
<gene>
    <name evidence="10" type="ORF">VCB98_04885</name>
</gene>
<feature type="transmembrane region" description="Helical" evidence="8">
    <location>
        <begin position="12"/>
        <end position="32"/>
    </location>
</feature>
<keyword evidence="8" id="KW-1133">Transmembrane helix</keyword>
<evidence type="ECO:0000313" key="10">
    <source>
        <dbReference type="EMBL" id="MEA5445156.1"/>
    </source>
</evidence>
<dbReference type="SMART" id="SM01080">
    <property type="entry name" value="CHASE2"/>
    <property type="match status" value="1"/>
</dbReference>
<dbReference type="InterPro" id="IPR007890">
    <property type="entry name" value="CHASE2"/>
</dbReference>
<dbReference type="AlphaFoldDB" id="A0AAP6JDU2"/>